<dbReference type="Pfam" id="PF00702">
    <property type="entry name" value="Hydrolase"/>
    <property type="match status" value="1"/>
</dbReference>
<dbReference type="RefSeq" id="WP_218390946.1">
    <property type="nucleotide sequence ID" value="NZ_JAHUZE010000001.1"/>
</dbReference>
<dbReference type="NCBIfam" id="TIGR01509">
    <property type="entry name" value="HAD-SF-IA-v3"/>
    <property type="match status" value="1"/>
</dbReference>
<dbReference type="GO" id="GO:0016787">
    <property type="term" value="F:hydrolase activity"/>
    <property type="evidence" value="ECO:0007669"/>
    <property type="project" value="UniProtKB-KW"/>
</dbReference>
<name>A0ABS6SYN9_9RHOB</name>
<sequence>MSGRHRRVDGILFDKDGTLFDFDATWSAWAERLLRDLAPEDEDLEDRLAAAIGFDRSARKFATHSAVIAGTPDDAAIALASVLGQESDALITAINDVAAKVDVVSPVPLVPLLSGLRRSGLKLGVATNDALAPAFAHLDKAGIRDAFDFVTGSDGRYAPKPAPDMCIGFATSLGLDPSRVVMVGDSRHDLEAGRAAGMQTIGVLSGPASRAHLAPLADAVLDHIGYLPDWITAV</sequence>
<gene>
    <name evidence="2" type="ORF">KJP28_04090</name>
</gene>
<evidence type="ECO:0000313" key="2">
    <source>
        <dbReference type="EMBL" id="MBV7378094.1"/>
    </source>
</evidence>
<reference evidence="2 3" key="1">
    <citation type="submission" date="2021-05" db="EMBL/GenBank/DDBJ databases">
        <title>Culturable bacteria isolated from Daya Bay.</title>
        <authorList>
            <person name="Zheng W."/>
            <person name="Yu S."/>
            <person name="Huang Y."/>
        </authorList>
    </citation>
    <scope>NUCLEOTIDE SEQUENCE [LARGE SCALE GENOMIC DNA]</scope>
    <source>
        <strain evidence="2 3">DP4N28-5</strain>
    </source>
</reference>
<comment type="caution">
    <text evidence="2">The sequence shown here is derived from an EMBL/GenBank/DDBJ whole genome shotgun (WGS) entry which is preliminary data.</text>
</comment>
<dbReference type="NCBIfam" id="TIGR01549">
    <property type="entry name" value="HAD-SF-IA-v1"/>
    <property type="match status" value="1"/>
</dbReference>
<proteinExistence type="inferred from homology"/>
<keyword evidence="2" id="KW-0378">Hydrolase</keyword>
<protein>
    <submittedName>
        <fullName evidence="2">HAD family hydrolase</fullName>
    </submittedName>
</protein>
<dbReference type="SFLD" id="SFLDG01129">
    <property type="entry name" value="C1.5:_HAD__Beta-PGM__Phosphata"/>
    <property type="match status" value="1"/>
</dbReference>
<dbReference type="EMBL" id="JAHUZE010000001">
    <property type="protein sequence ID" value="MBV7378094.1"/>
    <property type="molecule type" value="Genomic_DNA"/>
</dbReference>
<keyword evidence="3" id="KW-1185">Reference proteome</keyword>
<dbReference type="PANTHER" id="PTHR43434:SF1">
    <property type="entry name" value="PHOSPHOGLYCOLATE PHOSPHATASE"/>
    <property type="match status" value="1"/>
</dbReference>
<accession>A0ABS6SYN9</accession>
<dbReference type="PANTHER" id="PTHR43434">
    <property type="entry name" value="PHOSPHOGLYCOLATE PHOSPHATASE"/>
    <property type="match status" value="1"/>
</dbReference>
<dbReference type="InterPro" id="IPR050155">
    <property type="entry name" value="HAD-like_hydrolase_sf"/>
</dbReference>
<comment type="similarity">
    <text evidence="1">Belongs to the HAD-like hydrolase superfamily. CbbY/CbbZ/Gph/YieH family.</text>
</comment>
<dbReference type="SFLD" id="SFLDS00003">
    <property type="entry name" value="Haloacid_Dehalogenase"/>
    <property type="match status" value="1"/>
</dbReference>
<evidence type="ECO:0000256" key="1">
    <source>
        <dbReference type="ARBA" id="ARBA00006171"/>
    </source>
</evidence>
<dbReference type="Proteomes" id="UP000756530">
    <property type="component" value="Unassembled WGS sequence"/>
</dbReference>
<evidence type="ECO:0000313" key="3">
    <source>
        <dbReference type="Proteomes" id="UP000756530"/>
    </source>
</evidence>
<organism evidence="2 3">
    <name type="scientific">Maritimibacter dapengensis</name>
    <dbReference type="NCBI Taxonomy" id="2836868"/>
    <lineage>
        <taxon>Bacteria</taxon>
        <taxon>Pseudomonadati</taxon>
        <taxon>Pseudomonadota</taxon>
        <taxon>Alphaproteobacteria</taxon>
        <taxon>Rhodobacterales</taxon>
        <taxon>Roseobacteraceae</taxon>
        <taxon>Maritimibacter</taxon>
    </lineage>
</organism>
<dbReference type="InterPro" id="IPR006439">
    <property type="entry name" value="HAD-SF_hydro_IA"/>
</dbReference>